<accession>F9D222</accession>
<feature type="domain" description="Gylcosyl hydrolase 115 C-terminal" evidence="2">
    <location>
        <begin position="691"/>
        <end position="845"/>
    </location>
</feature>
<dbReference type="EMBL" id="AFPW01000012">
    <property type="protein sequence ID" value="EGQ15840.1"/>
    <property type="molecule type" value="Genomic_DNA"/>
</dbReference>
<dbReference type="Gene3D" id="3.30.379.10">
    <property type="entry name" value="Chitobiase/beta-hexosaminidase domain 2-like"/>
    <property type="match status" value="1"/>
</dbReference>
<evidence type="ECO:0000313" key="4">
    <source>
        <dbReference type="EMBL" id="EGQ15840.1"/>
    </source>
</evidence>
<reference evidence="4 5" key="1">
    <citation type="submission" date="2011-04" db="EMBL/GenBank/DDBJ databases">
        <authorList>
            <person name="Muzny D."/>
            <person name="Qin X."/>
            <person name="Deng J."/>
            <person name="Jiang H."/>
            <person name="Liu Y."/>
            <person name="Qu J."/>
            <person name="Song X.-Z."/>
            <person name="Zhang L."/>
            <person name="Thornton R."/>
            <person name="Coyle M."/>
            <person name="Francisco L."/>
            <person name="Jackson L."/>
            <person name="Javaid M."/>
            <person name="Korchina V."/>
            <person name="Kovar C."/>
            <person name="Mata R."/>
            <person name="Mathew T."/>
            <person name="Ngo R."/>
            <person name="Nguyen L."/>
            <person name="Nguyen N."/>
            <person name="Okwuonu G."/>
            <person name="Ongeri F."/>
            <person name="Pham C."/>
            <person name="Simmons D."/>
            <person name="Wilczek-Boney K."/>
            <person name="Hale W."/>
            <person name="Jakkamsetti A."/>
            <person name="Pham P."/>
            <person name="Ruth R."/>
            <person name="San Lucas F."/>
            <person name="Warren J."/>
            <person name="Zhang J."/>
            <person name="Zhao Z."/>
            <person name="Zhou C."/>
            <person name="Zhu D."/>
            <person name="Lee S."/>
            <person name="Bess C."/>
            <person name="Blankenburg K."/>
            <person name="Forbes L."/>
            <person name="Fu Q."/>
            <person name="Gubbala S."/>
            <person name="Hirani K."/>
            <person name="Jayaseelan J.C."/>
            <person name="Lara F."/>
            <person name="Munidasa M."/>
            <person name="Palculict T."/>
            <person name="Patil S."/>
            <person name="Pu L.-L."/>
            <person name="Saada N."/>
            <person name="Tang L."/>
            <person name="Weissenberger G."/>
            <person name="Zhu Y."/>
            <person name="Hemphill L."/>
            <person name="Shang Y."/>
            <person name="Youmans B."/>
            <person name="Ayvaz T."/>
            <person name="Ross M."/>
            <person name="Santibanez J."/>
            <person name="Aqrawi P."/>
            <person name="Gross S."/>
            <person name="Joshi V."/>
            <person name="Fowler G."/>
            <person name="Nazareth L."/>
            <person name="Reid J."/>
            <person name="Worley K."/>
            <person name="Petrosino J."/>
            <person name="Highlander S."/>
            <person name="Gibbs R."/>
        </authorList>
    </citation>
    <scope>NUCLEOTIDE SEQUENCE [LARGE SCALE GENOMIC DNA]</scope>
    <source>
        <strain evidence="4 5">DSM 3688</strain>
    </source>
</reference>
<name>F9D222_PREDD</name>
<dbReference type="Gene3D" id="1.20.58.2150">
    <property type="match status" value="1"/>
</dbReference>
<evidence type="ECO:0000256" key="1">
    <source>
        <dbReference type="ARBA" id="ARBA00022801"/>
    </source>
</evidence>
<dbReference type="Proteomes" id="UP000007820">
    <property type="component" value="Unassembled WGS sequence"/>
</dbReference>
<dbReference type="KEGG" id="pdt:Prede_1030"/>
<dbReference type="PATRIC" id="fig|908937.9.peg.1078"/>
<reference evidence="6" key="3">
    <citation type="submission" date="2012-02" db="EMBL/GenBank/DDBJ databases">
        <title>Complete sequence of chromosome 1 of Prevotella dentalis DSM 3688.</title>
        <authorList>
            <person name="Lucas S."/>
            <person name="Copeland A."/>
            <person name="Lapidus A."/>
            <person name="Glavina del Rio T."/>
            <person name="Dalin E."/>
            <person name="Tice H."/>
            <person name="Bruce D."/>
            <person name="Goodwin L."/>
            <person name="Pitluck S."/>
            <person name="Peters L."/>
            <person name="Mikhailova N."/>
            <person name="Chertkov O."/>
            <person name="Kyrpides N."/>
            <person name="Mavromatis K."/>
            <person name="Ivanova N."/>
            <person name="Brettin T."/>
            <person name="Detter J.C."/>
            <person name="Han C."/>
            <person name="Larimer F."/>
            <person name="Land M."/>
            <person name="Hauser L."/>
            <person name="Markowitz V."/>
            <person name="Cheng J.-F."/>
            <person name="Hugenholtz P."/>
            <person name="Woyke T."/>
            <person name="Wu D."/>
            <person name="Gronow S."/>
            <person name="Wellnitz S."/>
            <person name="Brambilla E."/>
            <person name="Klenk H.-P."/>
            <person name="Eisen J.A."/>
        </authorList>
    </citation>
    <scope>NUCLEOTIDE SEQUENCE [LARGE SCALE GENOMIC DNA]</scope>
    <source>
        <strain evidence="6">ATCC 49559 / DSM 3688 / JCM 13448 / NCTC 12043 / ES 2772</strain>
    </source>
</reference>
<keyword evidence="6" id="KW-1185">Reference proteome</keyword>
<dbReference type="RefSeq" id="WP_005844756.1">
    <property type="nucleotide sequence ID" value="NC_019960.1"/>
</dbReference>
<dbReference type="eggNOG" id="ENOG502Z7KK">
    <property type="taxonomic scope" value="Bacteria"/>
</dbReference>
<keyword evidence="1" id="KW-0378">Hydrolase</keyword>
<dbReference type="Pfam" id="PF17829">
    <property type="entry name" value="GH115_C"/>
    <property type="match status" value="1"/>
</dbReference>
<dbReference type="Pfam" id="PF15979">
    <property type="entry name" value="Glyco_hydro_115"/>
    <property type="match status" value="1"/>
</dbReference>
<gene>
    <name evidence="3" type="ordered locus">Prede_1030</name>
    <name evidence="4" type="ORF">HMPREF9136_0900</name>
</gene>
<dbReference type="PANTHER" id="PTHR37842:SF2">
    <property type="entry name" value="GYLCOSYL HYDROLASE 115 C-TERMINAL DOMAIN-CONTAINING PROTEIN"/>
    <property type="match status" value="1"/>
</dbReference>
<dbReference type="GO" id="GO:0016787">
    <property type="term" value="F:hydrolase activity"/>
    <property type="evidence" value="ECO:0007669"/>
    <property type="project" value="UniProtKB-KW"/>
</dbReference>
<sequence length="846" mass="95414">MNSIFLYTERFLLFLIVCTSATRASCQPFVWCDGHRPATVFFSSPTDPVVDEAMSMFSCDMKAVTGIAAVRSRQPQEAVIRLVQLDKIRRGKTKSLQRMGIPVDSLQKMIDGFHISVACNHILVVGSNGRGTAYGLLELSRLAGVNPWTWWGDIPPERRLQLAIDHRYTTLQGASVAWRGIFLNDEDWSFRPWSAAAFGTSQGSTISLQSYRHLFRLLMRLRANACWPAMHPGSTAFFKIPGAKALADSCGIAIGSSHCEPLLRNNVGEWDTRRQGPFNYITNRAAVHDYWEQRLKEVKQSAGGNLLTIGMRGIHDGSMEGVGTMKEKFQALQQVIDDQQHLIAKYLGDPAQQTQVFIPYKEVLDIYNMGLNVPDHVTLMWCDDNYGYLTRLSDSLEQQRPGGAGVYYHLSYWGQPHDYLWLTTTQPGLIYSEMKTAYDYHARKLWIANIHDPKVAGYGLELFLDMAWDIRCVSAGTVGEHYHRWLCRQFGQEVGNKLWPVMCQFYQLCSERKPEFMGWNQVERWDLYSNGQEPVHATAFSPNAFGNELDRYLDRYASVAASVESIQQTVCLSLGDAFFAAIAYPVLAAEAQARKMLWAQKACLAANDDRFASADSVAWRTKLFHACAESQQAYNDIQTLTHRYNEQNSRGKWHSLMDMRPRKLPVFDAPQLPIRLSNTQIGQWLDADTAIASHPVDTTGAVARNASQWQYASAGARTVSMLGHSMSAVWLPQGDSLVYIFSTPQDWDAVLRVALVPTHPNDKGDLRFSASIDGASPVVFSLKEPFRSEQWKQNVLRGQALRTLTLGNLWAGTHTLIIKALDNHVIVDQWMVDSQPSRPFYLFPTH</sequence>
<evidence type="ECO:0000313" key="5">
    <source>
        <dbReference type="Proteomes" id="UP000007820"/>
    </source>
</evidence>
<evidence type="ECO:0000313" key="6">
    <source>
        <dbReference type="Proteomes" id="UP000010862"/>
    </source>
</evidence>
<dbReference type="InterPro" id="IPR031924">
    <property type="entry name" value="GH115"/>
</dbReference>
<dbReference type="AlphaFoldDB" id="F9D222"/>
<protein>
    <recommendedName>
        <fullName evidence="2">Gylcosyl hydrolase 115 C-terminal domain-containing protein</fullName>
    </recommendedName>
</protein>
<organism evidence="4 5">
    <name type="scientific">Prevotella dentalis (strain ATCC 49559 / DSM 3688 / JCM 13448 / NCTC 12043 / ES 2772)</name>
    <name type="common">Mitsuokella dentalis</name>
    <dbReference type="NCBI Taxonomy" id="908937"/>
    <lineage>
        <taxon>Bacteria</taxon>
        <taxon>Pseudomonadati</taxon>
        <taxon>Bacteroidota</taxon>
        <taxon>Bacteroidia</taxon>
        <taxon>Bacteroidales</taxon>
        <taxon>Prevotellaceae</taxon>
        <taxon>Prevotella</taxon>
    </lineage>
</organism>
<dbReference type="OrthoDB" id="8727830at2"/>
<dbReference type="Proteomes" id="UP000010862">
    <property type="component" value="Chromosome 1"/>
</dbReference>
<dbReference type="HOGENOM" id="CLU_004852_0_0_10"/>
<evidence type="ECO:0000259" key="2">
    <source>
        <dbReference type="Pfam" id="PF17829"/>
    </source>
</evidence>
<dbReference type="InterPro" id="IPR029018">
    <property type="entry name" value="Hex-like_dom2"/>
</dbReference>
<proteinExistence type="predicted"/>
<evidence type="ECO:0000313" key="3">
    <source>
        <dbReference type="EMBL" id="AGB28367.1"/>
    </source>
</evidence>
<dbReference type="EMBL" id="CP003368">
    <property type="protein sequence ID" value="AGB28367.1"/>
    <property type="molecule type" value="Genomic_DNA"/>
</dbReference>
<dbReference type="GO" id="GO:0005975">
    <property type="term" value="P:carbohydrate metabolic process"/>
    <property type="evidence" value="ECO:0007669"/>
    <property type="project" value="UniProtKB-ARBA"/>
</dbReference>
<reference evidence="3" key="2">
    <citation type="submission" date="2012-02" db="EMBL/GenBank/DDBJ databases">
        <title>Complete sequence of chromosome 1 of Prevotella dentalis DSM 3688.</title>
        <authorList>
            <consortium name="US DOE Joint Genome Institute (JGI-PGF)"/>
            <person name="Lucas S."/>
            <person name="Copeland A."/>
            <person name="Lapidus A."/>
            <person name="Glavina del Rio T."/>
            <person name="Dalin E."/>
            <person name="Tice H."/>
            <person name="Bruce D."/>
            <person name="Goodwin L."/>
            <person name="Pitluck S."/>
            <person name="Peters L."/>
            <person name="Mikhailova N."/>
            <person name="Chertkov O."/>
            <person name="Kyrpides N."/>
            <person name="Mavromatis K."/>
            <person name="Ivanova N."/>
            <person name="Brettin T."/>
            <person name="Detter J.C."/>
            <person name="Han C."/>
            <person name="Larimer F."/>
            <person name="Land M."/>
            <person name="Hauser L."/>
            <person name="Markowitz V."/>
            <person name="Cheng J.-F."/>
            <person name="Hugenholtz P."/>
            <person name="Woyke T."/>
            <person name="Wu D."/>
            <person name="Gronow S."/>
            <person name="Wellnitz S."/>
            <person name="Brambilla E."/>
            <person name="Klenk H.-P."/>
            <person name="Eisen J.A."/>
        </authorList>
    </citation>
    <scope>NUCLEOTIDE SEQUENCE</scope>
    <source>
        <strain evidence="3">DSM 3688</strain>
    </source>
</reference>
<dbReference type="InterPro" id="IPR042301">
    <property type="entry name" value="GH115_sf"/>
</dbReference>
<dbReference type="STRING" id="908937.Prede_1030"/>
<dbReference type="Gene3D" id="2.60.120.1620">
    <property type="match status" value="1"/>
</dbReference>
<dbReference type="InterPro" id="IPR041437">
    <property type="entry name" value="GH115_C"/>
</dbReference>
<dbReference type="Gene3D" id="3.20.20.520">
    <property type="entry name" value="Glycosyl hydrolase family 115"/>
    <property type="match status" value="1"/>
</dbReference>
<dbReference type="PANTHER" id="PTHR37842">
    <property type="match status" value="1"/>
</dbReference>